<gene>
    <name evidence="4" type="ORF">EZS28_003642</name>
</gene>
<dbReference type="Gene3D" id="3.40.109.10">
    <property type="entry name" value="NADH Oxidase"/>
    <property type="match status" value="1"/>
</dbReference>
<keyword evidence="2" id="KW-0560">Oxidoreductase</keyword>
<evidence type="ECO:0000259" key="3">
    <source>
        <dbReference type="Pfam" id="PF00881"/>
    </source>
</evidence>
<dbReference type="OrthoDB" id="41362at2759"/>
<organism evidence="4 5">
    <name type="scientific">Streblomastix strix</name>
    <dbReference type="NCBI Taxonomy" id="222440"/>
    <lineage>
        <taxon>Eukaryota</taxon>
        <taxon>Metamonada</taxon>
        <taxon>Preaxostyla</taxon>
        <taxon>Oxymonadida</taxon>
        <taxon>Streblomastigidae</taxon>
        <taxon>Streblomastix</taxon>
    </lineage>
</organism>
<dbReference type="SUPFAM" id="SSF55469">
    <property type="entry name" value="FMN-dependent nitroreductase-like"/>
    <property type="match status" value="1"/>
</dbReference>
<reference evidence="4 5" key="1">
    <citation type="submission" date="2019-03" db="EMBL/GenBank/DDBJ databases">
        <title>Single cell metagenomics reveals metabolic interactions within the superorganism composed of flagellate Streblomastix strix and complex community of Bacteroidetes bacteria on its surface.</title>
        <authorList>
            <person name="Treitli S.C."/>
            <person name="Kolisko M."/>
            <person name="Husnik F."/>
            <person name="Keeling P."/>
            <person name="Hampl V."/>
        </authorList>
    </citation>
    <scope>NUCLEOTIDE SEQUENCE [LARGE SCALE GENOMIC DNA]</scope>
    <source>
        <strain evidence="4">ST1C</strain>
    </source>
</reference>
<dbReference type="PANTHER" id="PTHR43673">
    <property type="entry name" value="NAD(P)H NITROREDUCTASE YDGI-RELATED"/>
    <property type="match status" value="1"/>
</dbReference>
<comment type="similarity">
    <text evidence="1">Belongs to the nitroreductase family.</text>
</comment>
<comment type="caution">
    <text evidence="4">The sequence shown here is derived from an EMBL/GenBank/DDBJ whole genome shotgun (WGS) entry which is preliminary data.</text>
</comment>
<protein>
    <recommendedName>
        <fullName evidence="3">Nitroreductase domain-containing protein</fullName>
    </recommendedName>
</protein>
<dbReference type="InterPro" id="IPR029479">
    <property type="entry name" value="Nitroreductase"/>
</dbReference>
<dbReference type="Proteomes" id="UP000324800">
    <property type="component" value="Unassembled WGS sequence"/>
</dbReference>
<evidence type="ECO:0000313" key="4">
    <source>
        <dbReference type="EMBL" id="KAA6400835.1"/>
    </source>
</evidence>
<accession>A0A5J4X2E2</accession>
<dbReference type="PANTHER" id="PTHR43673:SF10">
    <property type="entry name" value="NADH DEHYDROGENASE_NAD(P)H NITROREDUCTASE XCC3605-RELATED"/>
    <property type="match status" value="1"/>
</dbReference>
<dbReference type="Pfam" id="PF00881">
    <property type="entry name" value="Nitroreductase"/>
    <property type="match status" value="1"/>
</dbReference>
<evidence type="ECO:0000256" key="2">
    <source>
        <dbReference type="ARBA" id="ARBA00023002"/>
    </source>
</evidence>
<evidence type="ECO:0000256" key="1">
    <source>
        <dbReference type="ARBA" id="ARBA00007118"/>
    </source>
</evidence>
<dbReference type="GO" id="GO:0016491">
    <property type="term" value="F:oxidoreductase activity"/>
    <property type="evidence" value="ECO:0007669"/>
    <property type="project" value="UniProtKB-KW"/>
</dbReference>
<dbReference type="AlphaFoldDB" id="A0A5J4X2E2"/>
<feature type="domain" description="Nitroreductase" evidence="3">
    <location>
        <begin position="2"/>
        <end position="131"/>
    </location>
</feature>
<dbReference type="EMBL" id="SNRW01000492">
    <property type="protein sequence ID" value="KAA6400835.1"/>
    <property type="molecule type" value="Genomic_DNA"/>
</dbReference>
<dbReference type="InterPro" id="IPR000415">
    <property type="entry name" value="Nitroreductase-like"/>
</dbReference>
<evidence type="ECO:0000313" key="5">
    <source>
        <dbReference type="Proteomes" id="UP000324800"/>
    </source>
</evidence>
<name>A0A5J4X2E2_9EUKA</name>
<proteinExistence type="inferred from homology"/>
<sequence>MWFAPSELSQQGWHFIVVTNQKINDDIGAVIEPQILKARPQNIKRKLPGIRNITFYNAPDVIYATVPVEAHRMKYIDIGLAIENGALIAEELGLGAAIIGTIRELGPEIVYKTLNNDETKEEYIISLAIGYIAEGFQPQIRPRKPIEEIVTFIE</sequence>